<dbReference type="SUPFAM" id="SSF48150">
    <property type="entry name" value="DNA-glycosylase"/>
    <property type="match status" value="1"/>
</dbReference>
<dbReference type="AlphaFoldDB" id="A0A367LJM1"/>
<comment type="caution">
    <text evidence="4">The sequence shown here is derived from an EMBL/GenBank/DDBJ whole genome shotgun (WGS) entry which is preliminary data.</text>
</comment>
<dbReference type="GO" id="GO:0003677">
    <property type="term" value="F:DNA binding"/>
    <property type="evidence" value="ECO:0007669"/>
    <property type="project" value="InterPro"/>
</dbReference>
<sequence length="458" mass="52110">MACSDVLLLFFFDVAEESRDFLRDVIKSSATPRHETERLQNQSLLAGAEDWNALVDCARAVRRSRPYDSLALEGQDDLSYVWPALFGLGGSVAAPTGDAWEETDRLIALCKKLEWDAGSLFCTGGSLDDYPEPQSKKRRRSGGTASSHYWVDASGTGARRDSGSCRFGADQKKWPLHQARVFSACPASNDQARDSATALWSSRSTSSPYFLGQRDTGSRKRPPPGTISCIRFPPLSSARFGIVQEEMANDPFWLLMAVTFLIKTSGRLAIPALRDVKKRFPTPQQLCDAANEQQLSDMIRHLGLVVVRVAMIQKYARTFVDQPPRPECRFRVRNYEKREVAPSLEKCVADADDEAWEIGHMTQGRYALDSWRIFCRDVLLGRAKDWNGKGREAEFQPEWMRVMPTDKELRAYLRWMWMREGWEWDPATGERRVLREEMRRAVDEGRVEYDETGGLRVM</sequence>
<dbReference type="EMBL" id="LKCN02000003">
    <property type="protein sequence ID" value="RCI14599.1"/>
    <property type="molecule type" value="Genomic_DNA"/>
</dbReference>
<dbReference type="GO" id="GO:0006281">
    <property type="term" value="P:DNA repair"/>
    <property type="evidence" value="ECO:0007669"/>
    <property type="project" value="InterPro"/>
</dbReference>
<dbReference type="Proteomes" id="UP000253664">
    <property type="component" value="Unassembled WGS sequence"/>
</dbReference>
<organism evidence="4 5">
    <name type="scientific">Ophiocordyceps polyrhachis-furcata BCC 54312</name>
    <dbReference type="NCBI Taxonomy" id="1330021"/>
    <lineage>
        <taxon>Eukaryota</taxon>
        <taxon>Fungi</taxon>
        <taxon>Dikarya</taxon>
        <taxon>Ascomycota</taxon>
        <taxon>Pezizomycotina</taxon>
        <taxon>Sordariomycetes</taxon>
        <taxon>Hypocreomycetidae</taxon>
        <taxon>Hypocreales</taxon>
        <taxon>Ophiocordycipitaceae</taxon>
        <taxon>Ophiocordyceps</taxon>
    </lineage>
</organism>
<dbReference type="PANTHER" id="PTHR15074:SF0">
    <property type="entry name" value="METHYL-CPG-BINDING DOMAIN PROTEIN 4-LIKE PROTEIN"/>
    <property type="match status" value="1"/>
</dbReference>
<evidence type="ECO:0000256" key="3">
    <source>
        <dbReference type="SAM" id="MobiDB-lite"/>
    </source>
</evidence>
<feature type="region of interest" description="Disordered" evidence="3">
    <location>
        <begin position="131"/>
        <end position="150"/>
    </location>
</feature>
<keyword evidence="5" id="KW-1185">Reference proteome</keyword>
<keyword evidence="2" id="KW-0539">Nucleus</keyword>
<gene>
    <name evidence="4" type="ORF">L249_6838</name>
</gene>
<evidence type="ECO:0000313" key="5">
    <source>
        <dbReference type="Proteomes" id="UP000253664"/>
    </source>
</evidence>
<name>A0A367LJM1_9HYPO</name>
<dbReference type="InterPro" id="IPR045138">
    <property type="entry name" value="MeCP2/MBD4"/>
</dbReference>
<evidence type="ECO:0000256" key="2">
    <source>
        <dbReference type="ARBA" id="ARBA00023242"/>
    </source>
</evidence>
<proteinExistence type="predicted"/>
<comment type="subcellular location">
    <subcellularLocation>
        <location evidence="1">Nucleus</location>
    </subcellularLocation>
</comment>
<dbReference type="InterPro" id="IPR011257">
    <property type="entry name" value="DNA_glycosylase"/>
</dbReference>
<dbReference type="OrthoDB" id="10265068at2759"/>
<dbReference type="GO" id="GO:0003824">
    <property type="term" value="F:catalytic activity"/>
    <property type="evidence" value="ECO:0007669"/>
    <property type="project" value="InterPro"/>
</dbReference>
<dbReference type="Gene3D" id="1.10.340.30">
    <property type="entry name" value="Hypothetical protein, domain 2"/>
    <property type="match status" value="1"/>
</dbReference>
<dbReference type="GO" id="GO:0005634">
    <property type="term" value="C:nucleus"/>
    <property type="evidence" value="ECO:0007669"/>
    <property type="project" value="UniProtKB-SubCell"/>
</dbReference>
<reference evidence="4 5" key="1">
    <citation type="journal article" date="2015" name="BMC Genomics">
        <title>Insights from the genome of Ophiocordyceps polyrhachis-furcata to pathogenicity and host specificity in insect fungi.</title>
        <authorList>
            <person name="Wichadakul D."/>
            <person name="Kobmoo N."/>
            <person name="Ingsriswang S."/>
            <person name="Tangphatsornruang S."/>
            <person name="Chantasingh D."/>
            <person name="Luangsa-ard J.J."/>
            <person name="Eurwilaichitr L."/>
        </authorList>
    </citation>
    <scope>NUCLEOTIDE SEQUENCE [LARGE SCALE GENOMIC DNA]</scope>
    <source>
        <strain evidence="4 5">BCC 54312</strain>
    </source>
</reference>
<protein>
    <recommendedName>
        <fullName evidence="6">HhH-GPD domain-containing protein</fullName>
    </recommendedName>
</protein>
<dbReference type="STRING" id="1330021.A0A367LJM1"/>
<evidence type="ECO:0008006" key="6">
    <source>
        <dbReference type="Google" id="ProtNLM"/>
    </source>
</evidence>
<accession>A0A367LJM1</accession>
<evidence type="ECO:0000256" key="1">
    <source>
        <dbReference type="ARBA" id="ARBA00004123"/>
    </source>
</evidence>
<dbReference type="PANTHER" id="PTHR15074">
    <property type="entry name" value="METHYL-CPG-BINDING PROTEIN"/>
    <property type="match status" value="1"/>
</dbReference>
<evidence type="ECO:0000313" key="4">
    <source>
        <dbReference type="EMBL" id="RCI14599.1"/>
    </source>
</evidence>